<evidence type="ECO:0000313" key="1">
    <source>
        <dbReference type="EMBL" id="SDF43123.1"/>
    </source>
</evidence>
<evidence type="ECO:0000313" key="2">
    <source>
        <dbReference type="Proteomes" id="UP000199415"/>
    </source>
</evidence>
<proteinExistence type="predicted"/>
<accession>A0A1G7L0Z3</accession>
<dbReference type="EMBL" id="FNCE01000001">
    <property type="protein sequence ID" value="SDF43123.1"/>
    <property type="molecule type" value="Genomic_DNA"/>
</dbReference>
<dbReference type="Proteomes" id="UP000199415">
    <property type="component" value="Unassembled WGS sequence"/>
</dbReference>
<dbReference type="RefSeq" id="WP_090018143.1">
    <property type="nucleotide sequence ID" value="NZ_FNCE01000001.1"/>
</dbReference>
<dbReference type="InterPro" id="IPR014845">
    <property type="entry name" value="GYD/TTHA1554"/>
</dbReference>
<name>A0A1G7L0Z3_9PROT</name>
<dbReference type="AlphaFoldDB" id="A0A1G7L0Z3"/>
<keyword evidence="2" id="KW-1185">Reference proteome</keyword>
<organism evidence="1 2">
    <name type="scientific">Limimonas halophila</name>
    <dbReference type="NCBI Taxonomy" id="1082479"/>
    <lineage>
        <taxon>Bacteria</taxon>
        <taxon>Pseudomonadati</taxon>
        <taxon>Pseudomonadota</taxon>
        <taxon>Alphaproteobacteria</taxon>
        <taxon>Rhodospirillales</taxon>
        <taxon>Rhodovibrionaceae</taxon>
        <taxon>Limimonas</taxon>
    </lineage>
</organism>
<reference evidence="1 2" key="1">
    <citation type="submission" date="2016-10" db="EMBL/GenBank/DDBJ databases">
        <authorList>
            <person name="de Groot N.N."/>
        </authorList>
    </citation>
    <scope>NUCLEOTIDE SEQUENCE [LARGE SCALE GENOMIC DNA]</scope>
    <source>
        <strain evidence="1 2">DSM 25584</strain>
    </source>
</reference>
<protein>
    <submittedName>
        <fullName evidence="1">Uncharacterized protein, contains GYD domain</fullName>
    </submittedName>
</protein>
<dbReference type="Pfam" id="PF08734">
    <property type="entry name" value="GYD"/>
    <property type="match status" value="1"/>
</dbReference>
<sequence length="98" mass="11149">MLCVMATRIDPESFDKPADLEDLEKRAMDAIRRHCPDVTWKMSFAVLGPYDYIDVFEAPDIATAQHVSALIRCHGRAHSEIWPATTWKDFEQLIAGQS</sequence>
<dbReference type="OrthoDB" id="1550863at2"/>
<gene>
    <name evidence="1" type="ORF">SAMN05216241_10174</name>
</gene>